<dbReference type="PANTHER" id="PTHR46430:SF2">
    <property type="entry name" value="CHITIN SYNTHASE REGULATORY FACTOR 4"/>
    <property type="match status" value="1"/>
</dbReference>
<feature type="compositionally biased region" description="Pro residues" evidence="2">
    <location>
        <begin position="41"/>
        <end position="50"/>
    </location>
</feature>
<proteinExistence type="predicted"/>
<dbReference type="STRING" id="1314674.A0A0D7B5S8"/>
<evidence type="ECO:0000313" key="3">
    <source>
        <dbReference type="EMBL" id="KIY65544.1"/>
    </source>
</evidence>
<evidence type="ECO:0000313" key="4">
    <source>
        <dbReference type="Proteomes" id="UP000054007"/>
    </source>
</evidence>
<organism evidence="3 4">
    <name type="scientific">Cylindrobasidium torrendii FP15055 ss-10</name>
    <dbReference type="NCBI Taxonomy" id="1314674"/>
    <lineage>
        <taxon>Eukaryota</taxon>
        <taxon>Fungi</taxon>
        <taxon>Dikarya</taxon>
        <taxon>Basidiomycota</taxon>
        <taxon>Agaricomycotina</taxon>
        <taxon>Agaricomycetes</taxon>
        <taxon>Agaricomycetidae</taxon>
        <taxon>Agaricales</taxon>
        <taxon>Marasmiineae</taxon>
        <taxon>Physalacriaceae</taxon>
        <taxon>Cylindrobasidium</taxon>
    </lineage>
</organism>
<sequence>MSMPPPPPPPPPAGYGYDNYYNAPPPPLPPPTHYNSYGSAPGPPPPPPPQQQQHQSYYNNPPSTSYDNPPPASYNAGPPTLPNYRTETPMVAPRPHATSNPAVDLEGLANLSLNSPPPPPLNNNTGYNSGGFAGGFSFTSSHPPGPASDVMASMQRVTSIGSPPMSAPATPAMPQNTSPDACPPLPTIKDLTEAAPTTPAGQIAWCRDAVYLIERQTPHAESLSSRATSLVSALAASNPEAVYLRACLAAPTNPRQAFRDFEAAARAGCHVAWFRLGRDYEQFGDSKHAKECYDRGVRLNVVSCVYRMAMAHMLGQLGVTQDASKAMGLLKRAADMATMYAPEPAYVYALILMDEFTAPASATLPPIALPSSPLLAAKPYLTKAANLHFPPAQYKIAHAYEFASYPFRYDPLLSVDFYSKASQAGEREADMALSKWFLCGAEGAFDKDEGLARVFAERAAGELASAMFAMGYYNEVGVGGPVDLTAARSWYTKAADKGNTDAVDRLQVLSQPDPAGMGRAEHEKMMGATLVRTRTNAKMQKHNPAGPPPPQPGGRDVIGLARKNTLGDAPPPMPAMPAISSMPPYMVAPQAVHTPPLQQMQPPMSPPAHTLTPPAPQARPQSAQQAMAGRQRYSLVDPGSSEGQGQGRRPHSQSPPRQNVAGAPGQQGVPAVSTKPAGGRVPSGVAATPQPAVKPAARPGPQTFADMGIQGSKVEDEKCVVM</sequence>
<keyword evidence="1" id="KW-0677">Repeat</keyword>
<dbReference type="Gene3D" id="1.25.40.10">
    <property type="entry name" value="Tetratricopeptide repeat domain"/>
    <property type="match status" value="1"/>
</dbReference>
<evidence type="ECO:0000256" key="1">
    <source>
        <dbReference type="ARBA" id="ARBA00022737"/>
    </source>
</evidence>
<protein>
    <submittedName>
        <fullName evidence="3">HCP-like protein</fullName>
    </submittedName>
</protein>
<dbReference type="InterPro" id="IPR006597">
    <property type="entry name" value="Sel1-like"/>
</dbReference>
<keyword evidence="4" id="KW-1185">Reference proteome</keyword>
<reference evidence="3 4" key="1">
    <citation type="journal article" date="2015" name="Fungal Genet. Biol.">
        <title>Evolution of novel wood decay mechanisms in Agaricales revealed by the genome sequences of Fistulina hepatica and Cylindrobasidium torrendii.</title>
        <authorList>
            <person name="Floudas D."/>
            <person name="Held B.W."/>
            <person name="Riley R."/>
            <person name="Nagy L.G."/>
            <person name="Koehler G."/>
            <person name="Ransdell A.S."/>
            <person name="Younus H."/>
            <person name="Chow J."/>
            <person name="Chiniquy J."/>
            <person name="Lipzen A."/>
            <person name="Tritt A."/>
            <person name="Sun H."/>
            <person name="Haridas S."/>
            <person name="LaButti K."/>
            <person name="Ohm R.A."/>
            <person name="Kues U."/>
            <person name="Blanchette R.A."/>
            <person name="Grigoriev I.V."/>
            <person name="Minto R.E."/>
            <person name="Hibbett D.S."/>
        </authorList>
    </citation>
    <scope>NUCLEOTIDE SEQUENCE [LARGE SCALE GENOMIC DNA]</scope>
    <source>
        <strain evidence="3 4">FP15055 ss-10</strain>
    </source>
</reference>
<feature type="compositionally biased region" description="Basic and acidic residues" evidence="2">
    <location>
        <begin position="713"/>
        <end position="722"/>
    </location>
</feature>
<dbReference type="EMBL" id="KN880586">
    <property type="protein sequence ID" value="KIY65544.1"/>
    <property type="molecule type" value="Genomic_DNA"/>
</dbReference>
<evidence type="ECO:0000256" key="2">
    <source>
        <dbReference type="SAM" id="MobiDB-lite"/>
    </source>
</evidence>
<dbReference type="Pfam" id="PF08238">
    <property type="entry name" value="Sel1"/>
    <property type="match status" value="3"/>
</dbReference>
<feature type="region of interest" description="Disordered" evidence="2">
    <location>
        <begin position="537"/>
        <end position="572"/>
    </location>
</feature>
<dbReference type="AlphaFoldDB" id="A0A0D7B5S8"/>
<feature type="compositionally biased region" description="Low complexity" evidence="2">
    <location>
        <begin position="51"/>
        <end position="62"/>
    </location>
</feature>
<feature type="compositionally biased region" description="Pro residues" evidence="2">
    <location>
        <begin position="23"/>
        <end position="32"/>
    </location>
</feature>
<gene>
    <name evidence="3" type="ORF">CYLTODRAFT_445296</name>
</gene>
<dbReference type="InterPro" id="IPR051726">
    <property type="entry name" value="Chitin_Synth_Reg"/>
</dbReference>
<feature type="region of interest" description="Disordered" evidence="2">
    <location>
        <begin position="595"/>
        <end position="722"/>
    </location>
</feature>
<name>A0A0D7B5S8_9AGAR</name>
<dbReference type="PANTHER" id="PTHR46430">
    <property type="entry name" value="PROTEIN SKT5-RELATED"/>
    <property type="match status" value="1"/>
</dbReference>
<feature type="compositionally biased region" description="Pro residues" evidence="2">
    <location>
        <begin position="1"/>
        <end position="13"/>
    </location>
</feature>
<dbReference type="OrthoDB" id="272077at2759"/>
<dbReference type="InterPro" id="IPR011990">
    <property type="entry name" value="TPR-like_helical_dom_sf"/>
</dbReference>
<accession>A0A0D7B5S8</accession>
<dbReference type="Proteomes" id="UP000054007">
    <property type="component" value="Unassembled WGS sequence"/>
</dbReference>
<dbReference type="SMART" id="SM00671">
    <property type="entry name" value="SEL1"/>
    <property type="match status" value="4"/>
</dbReference>
<feature type="region of interest" description="Disordered" evidence="2">
    <location>
        <begin position="1"/>
        <end position="102"/>
    </location>
</feature>
<dbReference type="SUPFAM" id="SSF81901">
    <property type="entry name" value="HCP-like"/>
    <property type="match status" value="2"/>
</dbReference>